<protein>
    <submittedName>
        <fullName evidence="1">Nudix domain-containing protein</fullName>
    </submittedName>
</protein>
<proteinExistence type="predicted"/>
<dbReference type="AlphaFoldDB" id="A0A1B7YBY7"/>
<dbReference type="RefSeq" id="XP_018158076.1">
    <property type="nucleotide sequence ID" value="XM_018303298.1"/>
</dbReference>
<dbReference type="VEuPathDB" id="FungiDB:CH63R_08324"/>
<dbReference type="KEGG" id="chig:CH63R_08324"/>
<organism evidence="1 2">
    <name type="scientific">Colletotrichum higginsianum (strain IMI 349063)</name>
    <name type="common">Crucifer anthracnose fungus</name>
    <dbReference type="NCBI Taxonomy" id="759273"/>
    <lineage>
        <taxon>Eukaryota</taxon>
        <taxon>Fungi</taxon>
        <taxon>Dikarya</taxon>
        <taxon>Ascomycota</taxon>
        <taxon>Pezizomycotina</taxon>
        <taxon>Sordariomycetes</taxon>
        <taxon>Hypocreomycetidae</taxon>
        <taxon>Glomerellales</taxon>
        <taxon>Glomerellaceae</taxon>
        <taxon>Colletotrichum</taxon>
        <taxon>Colletotrichum destructivum species complex</taxon>
    </lineage>
</organism>
<gene>
    <name evidence="1" type="ORF">CH63R_08324</name>
</gene>
<evidence type="ECO:0000313" key="2">
    <source>
        <dbReference type="Proteomes" id="UP000092177"/>
    </source>
</evidence>
<keyword evidence="2" id="KW-1185">Reference proteome</keyword>
<dbReference type="OrthoDB" id="4808081at2759"/>
<comment type="caution">
    <text evidence="1">The sequence shown here is derived from an EMBL/GenBank/DDBJ whole genome shotgun (WGS) entry which is preliminary data.</text>
</comment>
<accession>A0A1B7YBY7</accession>
<dbReference type="EMBL" id="LTAN01000005">
    <property type="protein sequence ID" value="OBR09559.1"/>
    <property type="molecule type" value="Genomic_DNA"/>
</dbReference>
<sequence length="346" mass="38717">MSNSIEQYQIGARISFHSRRRQLACTTDTADYGHRACCPLNQADFAEFFQGTYSIDTHHESMAAVKSAFSSLRSLFFFAFSFLCMVLLPRDTSDGAPTGNSVHCYSSQQGYLNLYPFATGKMDRMEPSSTVDFARRGKMAAKQGCVNWDPLATFRSVILTHEFQTHRPGDPNLHQHGADNVTKRGNGPASLDVFTDGYENGEEPVVRARIDTMGRKITVSQAWNERDKTDKRLHLNEILEALWEIGGMELSQLRSIEFTMVVNKPTLAAINNIRKRRGLTKNKAFRVKEAATGPMAADWTALFKSPLGKAARRMANEGGNLVDVFDVRGEVLTPVVEIEYLTVRFS</sequence>
<reference evidence="2" key="1">
    <citation type="journal article" date="2017" name="BMC Genomics">
        <title>Gapless genome assembly of Colletotrichum higginsianum reveals chromosome structure and association of transposable elements with secondary metabolite gene clusters.</title>
        <authorList>
            <person name="Dallery J.-F."/>
            <person name="Lapalu N."/>
            <person name="Zampounis A."/>
            <person name="Pigne S."/>
            <person name="Luyten I."/>
            <person name="Amselem J."/>
            <person name="Wittenberg A.H.J."/>
            <person name="Zhou S."/>
            <person name="de Queiroz M.V."/>
            <person name="Robin G.P."/>
            <person name="Auger A."/>
            <person name="Hainaut M."/>
            <person name="Henrissat B."/>
            <person name="Kim K.-T."/>
            <person name="Lee Y.-H."/>
            <person name="Lespinet O."/>
            <person name="Schwartz D.C."/>
            <person name="Thon M.R."/>
            <person name="O'Connell R.J."/>
        </authorList>
    </citation>
    <scope>NUCLEOTIDE SEQUENCE [LARGE SCALE GENOMIC DNA]</scope>
    <source>
        <strain evidence="2">IMI 349063</strain>
    </source>
</reference>
<dbReference type="GeneID" id="28867405"/>
<evidence type="ECO:0000313" key="1">
    <source>
        <dbReference type="EMBL" id="OBR09559.1"/>
    </source>
</evidence>
<dbReference type="Proteomes" id="UP000092177">
    <property type="component" value="Chromosome 5"/>
</dbReference>
<name>A0A1B7YBY7_COLHI</name>